<comment type="caution">
    <text evidence="1">The sequence shown here is derived from an EMBL/GenBank/DDBJ whole genome shotgun (WGS) entry which is preliminary data.</text>
</comment>
<dbReference type="PANTHER" id="PTHR33116:SF79">
    <property type="entry name" value="REVERSE TRANSCRIPTASE DOMAIN, ZINC FINGER, CCHC-TYPE-RELATED"/>
    <property type="match status" value="1"/>
</dbReference>
<reference evidence="1 2" key="1">
    <citation type="journal article" date="2018" name="Mol. Plant">
        <title>The genome of Artemisia annua provides insight into the evolution of Asteraceae family and artemisinin biosynthesis.</title>
        <authorList>
            <person name="Shen Q."/>
            <person name="Zhang L."/>
            <person name="Liao Z."/>
            <person name="Wang S."/>
            <person name="Yan T."/>
            <person name="Shi P."/>
            <person name="Liu M."/>
            <person name="Fu X."/>
            <person name="Pan Q."/>
            <person name="Wang Y."/>
            <person name="Lv Z."/>
            <person name="Lu X."/>
            <person name="Zhang F."/>
            <person name="Jiang W."/>
            <person name="Ma Y."/>
            <person name="Chen M."/>
            <person name="Hao X."/>
            <person name="Li L."/>
            <person name="Tang Y."/>
            <person name="Lv G."/>
            <person name="Zhou Y."/>
            <person name="Sun X."/>
            <person name="Brodelius P.E."/>
            <person name="Rose J.K.C."/>
            <person name="Tang K."/>
        </authorList>
    </citation>
    <scope>NUCLEOTIDE SEQUENCE [LARGE SCALE GENOMIC DNA]</scope>
    <source>
        <strain evidence="2">cv. Huhao1</strain>
        <tissue evidence="1">Leaf</tissue>
    </source>
</reference>
<organism evidence="1 2">
    <name type="scientific">Artemisia annua</name>
    <name type="common">Sweet wormwood</name>
    <dbReference type="NCBI Taxonomy" id="35608"/>
    <lineage>
        <taxon>Eukaryota</taxon>
        <taxon>Viridiplantae</taxon>
        <taxon>Streptophyta</taxon>
        <taxon>Embryophyta</taxon>
        <taxon>Tracheophyta</taxon>
        <taxon>Spermatophyta</taxon>
        <taxon>Magnoliopsida</taxon>
        <taxon>eudicotyledons</taxon>
        <taxon>Gunneridae</taxon>
        <taxon>Pentapetalae</taxon>
        <taxon>asterids</taxon>
        <taxon>campanulids</taxon>
        <taxon>Asterales</taxon>
        <taxon>Asteraceae</taxon>
        <taxon>Asteroideae</taxon>
        <taxon>Anthemideae</taxon>
        <taxon>Artemisiinae</taxon>
        <taxon>Artemisia</taxon>
    </lineage>
</organism>
<evidence type="ECO:0008006" key="3">
    <source>
        <dbReference type="Google" id="ProtNLM"/>
    </source>
</evidence>
<name>A0A2U1N638_ARTAN</name>
<proteinExistence type="predicted"/>
<dbReference type="OrthoDB" id="1929473at2759"/>
<dbReference type="PANTHER" id="PTHR33116">
    <property type="entry name" value="REVERSE TRANSCRIPTASE ZINC-BINDING DOMAIN-CONTAINING PROTEIN-RELATED-RELATED"/>
    <property type="match status" value="1"/>
</dbReference>
<gene>
    <name evidence="1" type="ORF">CTI12_AA300840</name>
</gene>
<accession>A0A2U1N638</accession>
<dbReference type="EMBL" id="PKPP01003529">
    <property type="protein sequence ID" value="PWA68978.1"/>
    <property type="molecule type" value="Genomic_DNA"/>
</dbReference>
<evidence type="ECO:0000313" key="1">
    <source>
        <dbReference type="EMBL" id="PWA68978.1"/>
    </source>
</evidence>
<sequence length="230" mass="26822">MKAVFGNLPTLFVSIFHASIGVLDILERICMRFFWGFKEDYKGICWIKWLDILSCKSEGGLGIGSNLVGKWLWRFLNEDDALWCKVIKGTYGSDDGFSTHSLFNQYRGPWRDILKGIRDIEKVGSSSMILSVGNGENMLFWKDTWHDFGRYFMIAFPRLFTLENNKDCKLTDKWKCSNGRWEGGGLLVILCPPCDDYIEDLLHMLVNCRKVMLENWFRLIKLGFESWCFF</sequence>
<evidence type="ECO:0000313" key="2">
    <source>
        <dbReference type="Proteomes" id="UP000245207"/>
    </source>
</evidence>
<dbReference type="AlphaFoldDB" id="A0A2U1N638"/>
<dbReference type="Proteomes" id="UP000245207">
    <property type="component" value="Unassembled WGS sequence"/>
</dbReference>
<keyword evidence="2" id="KW-1185">Reference proteome</keyword>
<protein>
    <recommendedName>
        <fullName evidence="3">RNA-directed DNA polymerase, eukaryota, Reverse transcriptase zinc-binding domain protein</fullName>
    </recommendedName>
</protein>